<dbReference type="Pfam" id="PF12222">
    <property type="entry name" value="PNGaseA"/>
    <property type="match status" value="1"/>
</dbReference>
<dbReference type="InterPro" id="IPR021102">
    <property type="entry name" value="PNGase_A"/>
</dbReference>
<comment type="caution">
    <text evidence="3">The sequence shown here is derived from an EMBL/GenBank/DDBJ whole genome shotgun (WGS) entry which is preliminary data.</text>
</comment>
<dbReference type="InterPro" id="IPR056948">
    <property type="entry name" value="PNGaseA_N"/>
</dbReference>
<dbReference type="AlphaFoldDB" id="A0A6G0W7P5"/>
<organism evidence="3 4">
    <name type="scientific">Aphanomyces euteiches</name>
    <dbReference type="NCBI Taxonomy" id="100861"/>
    <lineage>
        <taxon>Eukaryota</taxon>
        <taxon>Sar</taxon>
        <taxon>Stramenopiles</taxon>
        <taxon>Oomycota</taxon>
        <taxon>Saprolegniomycetes</taxon>
        <taxon>Saprolegniales</taxon>
        <taxon>Verrucalvaceae</taxon>
        <taxon>Aphanomyces</taxon>
    </lineage>
</organism>
<feature type="chain" id="PRO_5026238593" description="Peptide N-acetyl-beta-D-glucosaminyl asparaginase amidase A N-terminal domain-containing protein" evidence="1">
    <location>
        <begin position="25"/>
        <end position="449"/>
    </location>
</feature>
<reference evidence="3 4" key="1">
    <citation type="submission" date="2019-07" db="EMBL/GenBank/DDBJ databases">
        <title>Genomics analysis of Aphanomyces spp. identifies a new class of oomycete effector associated with host adaptation.</title>
        <authorList>
            <person name="Gaulin E."/>
        </authorList>
    </citation>
    <scope>NUCLEOTIDE SEQUENCE [LARGE SCALE GENOMIC DNA]</scope>
    <source>
        <strain evidence="3 4">ATCC 201684</strain>
    </source>
</reference>
<dbReference type="Proteomes" id="UP000481153">
    <property type="component" value="Unassembled WGS sequence"/>
</dbReference>
<feature type="signal peptide" evidence="1">
    <location>
        <begin position="1"/>
        <end position="24"/>
    </location>
</feature>
<evidence type="ECO:0000259" key="2">
    <source>
        <dbReference type="Pfam" id="PF12222"/>
    </source>
</evidence>
<keyword evidence="1" id="KW-0732">Signal</keyword>
<keyword evidence="4" id="KW-1185">Reference proteome</keyword>
<feature type="domain" description="Peptide N-acetyl-beta-D-glucosaminyl asparaginase amidase A N-terminal" evidence="2">
    <location>
        <begin position="45"/>
        <end position="365"/>
    </location>
</feature>
<accession>A0A6G0W7P5</accession>
<dbReference type="EMBL" id="VJMJ01000345">
    <property type="protein sequence ID" value="KAF0722139.1"/>
    <property type="molecule type" value="Genomic_DNA"/>
</dbReference>
<evidence type="ECO:0000256" key="1">
    <source>
        <dbReference type="SAM" id="SignalP"/>
    </source>
</evidence>
<sequence>MVATTLLASFVALGATALWPQVNALPPSNQSLDVLLPVDTRNVDYSAPACTITLMENYTFGYSYNTPYQGPYAAPPCANDVDYSLAFLRFQANVDPGRQFDRLVAVWVDSLELLRSTTQEPNRFTGPHWEVFKDISHYRKIFAKGGNVTVSLDNIVNTNYTSSFHVTVKVEFYKEINKACGHLKTARRVPALPDVIVPISNKASAYSWFNVQPNTLGQNFNAVTLPQNLESLHLELFISHHGCDEFHYINPPDAYKAAVGTKCGGGAFREIQIFIDGALVSAVWPFPLIYTGGLSPALWRPIVATGAFEAPTYLVDLTPFLALVVDGKSHNISFGIDYGLDYWPTTGNLLAYLDKNGNVTQATIDSKVLDAHVVPTVTTTGDAPNFTVTTTASRQILVSSTIKTSKGTREYGIKQTFGYKNTQVYSHNADDVTFDQRTTVETTTFVKFE</sequence>
<feature type="non-terminal residue" evidence="3">
    <location>
        <position position="449"/>
    </location>
</feature>
<evidence type="ECO:0000313" key="4">
    <source>
        <dbReference type="Proteomes" id="UP000481153"/>
    </source>
</evidence>
<dbReference type="Pfam" id="PF25156">
    <property type="entry name" value="PNGase_A_C"/>
    <property type="match status" value="1"/>
</dbReference>
<dbReference type="VEuPathDB" id="FungiDB:AeMF1_002154"/>
<protein>
    <recommendedName>
        <fullName evidence="2">Peptide N-acetyl-beta-D-glucosaminyl asparaginase amidase A N-terminal domain-containing protein</fullName>
    </recommendedName>
</protein>
<dbReference type="PANTHER" id="PTHR31104">
    <property type="entry name" value="PEPTIDE-N4-(N-ACETYL-BETA-GLUCOSAMINYL)ASPARAGINE AMIDASE A PROTEIN"/>
    <property type="match status" value="1"/>
</dbReference>
<proteinExistence type="predicted"/>
<evidence type="ECO:0000313" key="3">
    <source>
        <dbReference type="EMBL" id="KAF0722139.1"/>
    </source>
</evidence>
<name>A0A6G0W7P5_9STRA</name>
<gene>
    <name evidence="3" type="ORF">Ae201684_018620</name>
</gene>